<feature type="transmembrane region" description="Helical" evidence="8">
    <location>
        <begin position="289"/>
        <end position="312"/>
    </location>
</feature>
<dbReference type="EMBL" id="CP157484">
    <property type="protein sequence ID" value="XBO39853.1"/>
    <property type="molecule type" value="Genomic_DNA"/>
</dbReference>
<keyword evidence="4 11" id="KW-0067">ATP-binding</keyword>
<dbReference type="InterPro" id="IPR003439">
    <property type="entry name" value="ABC_transporter-like_ATP-bd"/>
</dbReference>
<dbReference type="GO" id="GO:0005524">
    <property type="term" value="F:ATP binding"/>
    <property type="evidence" value="ECO:0007669"/>
    <property type="project" value="UniProtKB-KW"/>
</dbReference>
<dbReference type="InterPro" id="IPR036640">
    <property type="entry name" value="ABC1_TM_sf"/>
</dbReference>
<accession>A0AAU7JHI3</accession>
<dbReference type="Gene3D" id="3.90.70.10">
    <property type="entry name" value="Cysteine proteinases"/>
    <property type="match status" value="1"/>
</dbReference>
<dbReference type="GO" id="GO:0005886">
    <property type="term" value="C:plasma membrane"/>
    <property type="evidence" value="ECO:0007669"/>
    <property type="project" value="UniProtKB-SubCell"/>
</dbReference>
<dbReference type="Gene3D" id="1.20.1560.10">
    <property type="entry name" value="ABC transporter type 1, transmembrane domain"/>
    <property type="match status" value="1"/>
</dbReference>
<dbReference type="InterPro" id="IPR027417">
    <property type="entry name" value="P-loop_NTPase"/>
</dbReference>
<keyword evidence="6 8" id="KW-0472">Membrane</keyword>
<dbReference type="GO" id="GO:0140359">
    <property type="term" value="F:ABC-type transporter activity"/>
    <property type="evidence" value="ECO:0007669"/>
    <property type="project" value="InterPro"/>
</dbReference>
<evidence type="ECO:0000256" key="3">
    <source>
        <dbReference type="ARBA" id="ARBA00022741"/>
    </source>
</evidence>
<protein>
    <submittedName>
        <fullName evidence="11">ATP-binding cassette domain-containing protein</fullName>
    </submittedName>
</protein>
<dbReference type="Pfam" id="PF00005">
    <property type="entry name" value="ABC_tran"/>
    <property type="match status" value="1"/>
</dbReference>
<feature type="transmembrane region" description="Helical" evidence="8">
    <location>
        <begin position="217"/>
        <end position="234"/>
    </location>
</feature>
<dbReference type="SMART" id="SM00382">
    <property type="entry name" value="AAA"/>
    <property type="match status" value="1"/>
</dbReference>
<keyword evidence="5 8" id="KW-1133">Transmembrane helix</keyword>
<dbReference type="SUPFAM" id="SSF52540">
    <property type="entry name" value="P-loop containing nucleoside triphosphate hydrolases"/>
    <property type="match status" value="1"/>
</dbReference>
<comment type="subcellular location">
    <subcellularLocation>
        <location evidence="1">Cell membrane</location>
        <topology evidence="1">Multi-pass membrane protein</topology>
    </subcellularLocation>
</comment>
<name>A0AAU7JHI3_9HYPH</name>
<dbReference type="InterPro" id="IPR003593">
    <property type="entry name" value="AAA+_ATPase"/>
</dbReference>
<evidence type="ECO:0000256" key="2">
    <source>
        <dbReference type="ARBA" id="ARBA00022692"/>
    </source>
</evidence>
<proteinExistence type="predicted"/>
<organism evidence="11">
    <name type="scientific">Alsobacter sp. KACC 23698</name>
    <dbReference type="NCBI Taxonomy" id="3149229"/>
    <lineage>
        <taxon>Bacteria</taxon>
        <taxon>Pseudomonadati</taxon>
        <taxon>Pseudomonadota</taxon>
        <taxon>Alphaproteobacteria</taxon>
        <taxon>Hyphomicrobiales</taxon>
        <taxon>Alsobacteraceae</taxon>
        <taxon>Alsobacter</taxon>
    </lineage>
</organism>
<gene>
    <name evidence="11" type="ORF">ABEG18_03475</name>
</gene>
<dbReference type="PROSITE" id="PS50893">
    <property type="entry name" value="ABC_TRANSPORTER_2"/>
    <property type="match status" value="1"/>
</dbReference>
<dbReference type="InterPro" id="IPR039421">
    <property type="entry name" value="Type_1_exporter"/>
</dbReference>
<feature type="transmembrane region" description="Helical" evidence="8">
    <location>
        <begin position="180"/>
        <end position="205"/>
    </location>
</feature>
<feature type="transmembrane region" description="Helical" evidence="8">
    <location>
        <begin position="318"/>
        <end position="336"/>
    </location>
</feature>
<keyword evidence="3" id="KW-0547">Nucleotide-binding</keyword>
<dbReference type="PANTHER" id="PTHR24221:SF248">
    <property type="entry name" value="ABC TRANSPORTER TRANSMEMBRANE REGION"/>
    <property type="match status" value="1"/>
</dbReference>
<feature type="domain" description="ABC transporter" evidence="9">
    <location>
        <begin position="493"/>
        <end position="725"/>
    </location>
</feature>
<dbReference type="Gene3D" id="3.40.50.300">
    <property type="entry name" value="P-loop containing nucleotide triphosphate hydrolases"/>
    <property type="match status" value="1"/>
</dbReference>
<dbReference type="InterPro" id="IPR011527">
    <property type="entry name" value="ABC1_TM_dom"/>
</dbReference>
<dbReference type="GO" id="GO:0016887">
    <property type="term" value="F:ATP hydrolysis activity"/>
    <property type="evidence" value="ECO:0007669"/>
    <property type="project" value="InterPro"/>
</dbReference>
<dbReference type="RefSeq" id="WP_406856705.1">
    <property type="nucleotide sequence ID" value="NZ_CP157484.1"/>
</dbReference>
<evidence type="ECO:0000259" key="10">
    <source>
        <dbReference type="PROSITE" id="PS50929"/>
    </source>
</evidence>
<dbReference type="PANTHER" id="PTHR24221">
    <property type="entry name" value="ATP-BINDING CASSETTE SUB-FAMILY B"/>
    <property type="match status" value="1"/>
</dbReference>
<dbReference type="GO" id="GO:0034040">
    <property type="term" value="F:ATPase-coupled lipid transmembrane transporter activity"/>
    <property type="evidence" value="ECO:0007669"/>
    <property type="project" value="TreeGrafter"/>
</dbReference>
<sequence length="725" mass="76093">MTLLSSLFSPARRRPTPVPPADAVQPAPGSAEGHLLADIDAVAQAWYGRSWFGEAEPLPTGVATPEELTAAAEDRGLKIWYAQRSLSSLHDADFPCVILDQEGRSTVLTGRPAPDRFSLLTSGGPGEAALADLAASHGGTVFFVAPREPAPQDARRDPAPPAGLLRTVAGEMATRHRGRLAVLCVAAALANVFLLSVPIFSMAVYDRVIPHLAMETLWALALGVGLALALDLAIRVVRMRLSDAVGLSVATSVQARLFSRIVRAQLGAVGAAGGGVQTSMREVEALAQLLPGLVASVAIDVPFFIASSLLLYGIAGPVAWIPLSGIALIALIQLAGEVRGQQAVEAARLNAAQANLLLESVAGVETVKVANATRPMIRRWERLVDGAALVGHAHRMHGAFALQAAGAISQAAVVIGMVLSVYQIGDGAMTIGALSATSMLIGRVMAPMTQLGAQLHRLLQILRSARTIEAILAAPTEDAGDGTAARRPIQGRLAFKGVGFTYPGETSPALTGVDLSIAPGERVGLIGRAGSGKSTLLKLVLRLHTDTEGALLLDGHDIRQTAPERVRRHFGFMRQDSAPFDDTLRNAICFGLDGVSEDAFARAVALAGVQEFAARHPAGYGIRVGPRGERLSGGERQSVMLARTLLGDPRALVLDEPTAAMDNAMEARIVRELGATLGDRTLIIATHRAPLLGLVDRLVWIEHGRIVADGPKAEILRKVSGQNAA</sequence>
<dbReference type="AlphaFoldDB" id="A0AAU7JHI3"/>
<feature type="region of interest" description="Disordered" evidence="7">
    <location>
        <begin position="1"/>
        <end position="30"/>
    </location>
</feature>
<evidence type="ECO:0000259" key="9">
    <source>
        <dbReference type="PROSITE" id="PS50893"/>
    </source>
</evidence>
<evidence type="ECO:0000256" key="7">
    <source>
        <dbReference type="SAM" id="MobiDB-lite"/>
    </source>
</evidence>
<evidence type="ECO:0000313" key="11">
    <source>
        <dbReference type="EMBL" id="XBO39853.1"/>
    </source>
</evidence>
<reference evidence="11" key="1">
    <citation type="submission" date="2024-05" db="EMBL/GenBank/DDBJ databases">
        <authorList>
            <person name="Kim S."/>
            <person name="Heo J."/>
            <person name="Choi H."/>
            <person name="Choi Y."/>
            <person name="Kwon S.-W."/>
            <person name="Kim Y."/>
        </authorList>
    </citation>
    <scope>NUCLEOTIDE SEQUENCE</scope>
    <source>
        <strain evidence="11">KACC 23698</strain>
    </source>
</reference>
<dbReference type="Pfam" id="PF00664">
    <property type="entry name" value="ABC_membrane"/>
    <property type="match status" value="1"/>
</dbReference>
<evidence type="ECO:0000256" key="4">
    <source>
        <dbReference type="ARBA" id="ARBA00022840"/>
    </source>
</evidence>
<feature type="domain" description="ABC transmembrane type-1" evidence="10">
    <location>
        <begin position="181"/>
        <end position="460"/>
    </location>
</feature>
<dbReference type="PROSITE" id="PS50929">
    <property type="entry name" value="ABC_TM1F"/>
    <property type="match status" value="1"/>
</dbReference>
<evidence type="ECO:0000256" key="5">
    <source>
        <dbReference type="ARBA" id="ARBA00022989"/>
    </source>
</evidence>
<evidence type="ECO:0000256" key="8">
    <source>
        <dbReference type="SAM" id="Phobius"/>
    </source>
</evidence>
<dbReference type="SUPFAM" id="SSF90123">
    <property type="entry name" value="ABC transporter transmembrane region"/>
    <property type="match status" value="1"/>
</dbReference>
<feature type="transmembrane region" description="Helical" evidence="8">
    <location>
        <begin position="400"/>
        <end position="422"/>
    </location>
</feature>
<evidence type="ECO:0000256" key="1">
    <source>
        <dbReference type="ARBA" id="ARBA00004651"/>
    </source>
</evidence>
<keyword evidence="2 8" id="KW-0812">Transmembrane</keyword>
<evidence type="ECO:0000256" key="6">
    <source>
        <dbReference type="ARBA" id="ARBA00023136"/>
    </source>
</evidence>